<organism evidence="1 2">
    <name type="scientific">Vreelandella malpeensis</name>
    <dbReference type="NCBI Taxonomy" id="1172368"/>
    <lineage>
        <taxon>Bacteria</taxon>
        <taxon>Pseudomonadati</taxon>
        <taxon>Pseudomonadota</taxon>
        <taxon>Gammaproteobacteria</taxon>
        <taxon>Oceanospirillales</taxon>
        <taxon>Halomonadaceae</taxon>
        <taxon>Vreelandella</taxon>
    </lineage>
</organism>
<keyword evidence="2" id="KW-1185">Reference proteome</keyword>
<comment type="caution">
    <text evidence="1">The sequence shown here is derived from an EMBL/GenBank/DDBJ whole genome shotgun (WGS) entry which is preliminary data.</text>
</comment>
<reference evidence="1 2" key="1">
    <citation type="journal article" date="2021" name="Sci. Rep.">
        <title>Genome analysis of a halophilic bacterium Halomonas malpeensis YU-PRIM-29(T) reveals its exopolysaccharide and pigment producing capabilities.</title>
        <authorList>
            <person name="Athmika"/>
            <person name="Ghate S.D."/>
            <person name="Arun A.B."/>
            <person name="Rao S.S."/>
            <person name="Kumar S.T.A."/>
            <person name="Kandiyil M.K."/>
            <person name="Saptami K."/>
            <person name="Rekha P.D."/>
        </authorList>
    </citation>
    <scope>NUCLEOTIDE SEQUENCE [LARGE SCALE GENOMIC DNA]</scope>
    <source>
        <strain evidence="2">prim 29</strain>
    </source>
</reference>
<sequence length="190" mass="20774">MRLGTLGPDSSNHGLIARRYLRRHAPRRGQCVYFEAFDHAFDALLAGEITHLLQCSAHASHAECVGRTMHRTFPVDAFIAGSHPLALVMRRDAVDTSRIALQAATRHYTDLSDFTTVVEMPTTAAVAQALLEGRETAGICAEQAAEQAPETLRVVRALGPALDTWIVYATTPLTPEAPLWLNDEDGHHAQ</sequence>
<dbReference type="EMBL" id="WHVL01000001">
    <property type="protein sequence ID" value="MCB8888332.1"/>
    <property type="molecule type" value="Genomic_DNA"/>
</dbReference>
<gene>
    <name evidence="1" type="ORF">GEV37_04220</name>
</gene>
<evidence type="ECO:0000313" key="2">
    <source>
        <dbReference type="Proteomes" id="UP001319882"/>
    </source>
</evidence>
<dbReference type="Proteomes" id="UP001319882">
    <property type="component" value="Unassembled WGS sequence"/>
</dbReference>
<dbReference type="RefSeq" id="WP_227388950.1">
    <property type="nucleotide sequence ID" value="NZ_JBHSCJ010000003.1"/>
</dbReference>
<name>A0ABS8DPU8_9GAMM</name>
<proteinExistence type="predicted"/>
<evidence type="ECO:0000313" key="1">
    <source>
        <dbReference type="EMBL" id="MCB8888332.1"/>
    </source>
</evidence>
<evidence type="ECO:0008006" key="3">
    <source>
        <dbReference type="Google" id="ProtNLM"/>
    </source>
</evidence>
<protein>
    <recommendedName>
        <fullName evidence="3">LysR substrate-binding domain-containing protein</fullName>
    </recommendedName>
</protein>
<accession>A0ABS8DPU8</accession>